<accession>A0A2W5LRP1</accession>
<sequence>MVQHGHAHRQRPDRYPRRQRQRERDRGRRPECRRVGREDWSGVGDGGQAGQLYVTVAKTGPSFAQGIMLDDPTPVSLTFVSATAPRASGFPCAPGTLGAGGSAAIEVTFAVPADDAGDHVVNTASVASAVPDPYGADDSTATPDRAA</sequence>
<comment type="caution">
    <text evidence="3">The sequence shown here is derived from an EMBL/GenBank/DDBJ whole genome shotgun (WGS) entry which is preliminary data.</text>
</comment>
<reference evidence="3 4" key="1">
    <citation type="submission" date="2017-08" db="EMBL/GenBank/DDBJ databases">
        <title>Infants hospitalized years apart are colonized by the same room-sourced microbial strains.</title>
        <authorList>
            <person name="Brooks B."/>
            <person name="Olm M.R."/>
            <person name="Firek B.A."/>
            <person name="Baker R."/>
            <person name="Thomas B.C."/>
            <person name="Morowitz M.J."/>
            <person name="Banfield J.F."/>
        </authorList>
    </citation>
    <scope>NUCLEOTIDE SEQUENCE [LARGE SCALE GENOMIC DNA]</scope>
    <source>
        <strain evidence="3">S2_005_003_R2_42</strain>
    </source>
</reference>
<evidence type="ECO:0000313" key="3">
    <source>
        <dbReference type="EMBL" id="PZQ09987.1"/>
    </source>
</evidence>
<gene>
    <name evidence="3" type="ORF">DI564_16780</name>
</gene>
<dbReference type="EMBL" id="QFPO01000023">
    <property type="protein sequence ID" value="PZQ09987.1"/>
    <property type="molecule type" value="Genomic_DNA"/>
</dbReference>
<dbReference type="InterPro" id="IPR001434">
    <property type="entry name" value="OmcB-like_DUF11"/>
</dbReference>
<dbReference type="Proteomes" id="UP000249046">
    <property type="component" value="Unassembled WGS sequence"/>
</dbReference>
<organism evidence="3 4">
    <name type="scientific">Rhodanobacter denitrificans</name>
    <dbReference type="NCBI Taxonomy" id="666685"/>
    <lineage>
        <taxon>Bacteria</taxon>
        <taxon>Pseudomonadati</taxon>
        <taxon>Pseudomonadota</taxon>
        <taxon>Gammaproteobacteria</taxon>
        <taxon>Lysobacterales</taxon>
        <taxon>Rhodanobacteraceae</taxon>
        <taxon>Rhodanobacter</taxon>
    </lineage>
</organism>
<name>A0A2W5LRP1_9GAMM</name>
<feature type="region of interest" description="Disordered" evidence="1">
    <location>
        <begin position="128"/>
        <end position="147"/>
    </location>
</feature>
<dbReference type="Pfam" id="PF01345">
    <property type="entry name" value="DUF11"/>
    <property type="match status" value="1"/>
</dbReference>
<evidence type="ECO:0000256" key="1">
    <source>
        <dbReference type="SAM" id="MobiDB-lite"/>
    </source>
</evidence>
<feature type="domain" description="DUF11" evidence="2">
    <location>
        <begin position="51"/>
        <end position="140"/>
    </location>
</feature>
<evidence type="ECO:0000259" key="2">
    <source>
        <dbReference type="Pfam" id="PF01345"/>
    </source>
</evidence>
<feature type="region of interest" description="Disordered" evidence="1">
    <location>
        <begin position="1"/>
        <end position="48"/>
    </location>
</feature>
<feature type="compositionally biased region" description="Basic and acidic residues" evidence="1">
    <location>
        <begin position="10"/>
        <end position="40"/>
    </location>
</feature>
<protein>
    <recommendedName>
        <fullName evidence="2">DUF11 domain-containing protein</fullName>
    </recommendedName>
</protein>
<evidence type="ECO:0000313" key="4">
    <source>
        <dbReference type="Proteomes" id="UP000249046"/>
    </source>
</evidence>
<proteinExistence type="predicted"/>
<dbReference type="AlphaFoldDB" id="A0A2W5LRP1"/>